<accession>A0A183EVP7</accession>
<feature type="region of interest" description="Disordered" evidence="1">
    <location>
        <begin position="67"/>
        <end position="116"/>
    </location>
</feature>
<proteinExistence type="predicted"/>
<sequence length="116" mass="12253">LEESQVCGTWFAGGIALFRRRLTFASREQQLAASVTVDTVSSLGFCGLPVLQTWQTSYCSYHSAQMPNQGLPQAGNGDAPDPRNGQAGGFGGGNRFERGNRGGARGGRNANGNFRG</sequence>
<name>A0A183EVP7_9BILA</name>
<feature type="compositionally biased region" description="Low complexity" evidence="1">
    <location>
        <begin position="107"/>
        <end position="116"/>
    </location>
</feature>
<dbReference type="WBParaSite" id="GPUH_0002506801-mRNA-1">
    <property type="protein sequence ID" value="GPUH_0002506801-mRNA-1"/>
    <property type="gene ID" value="GPUH_0002506801"/>
</dbReference>
<evidence type="ECO:0000313" key="2">
    <source>
        <dbReference type="WBParaSite" id="GPUH_0002506801-mRNA-1"/>
    </source>
</evidence>
<evidence type="ECO:0000256" key="1">
    <source>
        <dbReference type="SAM" id="MobiDB-lite"/>
    </source>
</evidence>
<dbReference type="AlphaFoldDB" id="A0A183EVP7"/>
<reference evidence="2" key="1">
    <citation type="submission" date="2016-06" db="UniProtKB">
        <authorList>
            <consortium name="WormBaseParasite"/>
        </authorList>
    </citation>
    <scope>IDENTIFICATION</scope>
</reference>
<protein>
    <submittedName>
        <fullName evidence="2">'chromo' domain containing protein</fullName>
    </submittedName>
</protein>
<organism evidence="2">
    <name type="scientific">Gongylonema pulchrum</name>
    <dbReference type="NCBI Taxonomy" id="637853"/>
    <lineage>
        <taxon>Eukaryota</taxon>
        <taxon>Metazoa</taxon>
        <taxon>Ecdysozoa</taxon>
        <taxon>Nematoda</taxon>
        <taxon>Chromadorea</taxon>
        <taxon>Rhabditida</taxon>
        <taxon>Spirurina</taxon>
        <taxon>Spiruromorpha</taxon>
        <taxon>Spiruroidea</taxon>
        <taxon>Gongylonematidae</taxon>
        <taxon>Gongylonema</taxon>
    </lineage>
</organism>